<name>A0ABD0PCT9_CIRMR</name>
<comment type="cofactor">
    <cofactor evidence="1">
        <name>FAD</name>
        <dbReference type="ChEBI" id="CHEBI:57692"/>
    </cofactor>
</comment>
<dbReference type="Gene3D" id="3.50.50.60">
    <property type="entry name" value="FAD/NAD(P)-binding domain"/>
    <property type="match status" value="1"/>
</dbReference>
<keyword evidence="1" id="KW-0285">Flavoprotein</keyword>
<dbReference type="PANTHER" id="PTHR10835:SF0">
    <property type="entry name" value="SQUALENE MONOOXYGENASE"/>
    <property type="match status" value="1"/>
</dbReference>
<protein>
    <recommendedName>
        <fullName evidence="1">Squalene monooxygenase</fullName>
        <ecNumber evidence="1">1.14.14.17</ecNumber>
    </recommendedName>
</protein>
<organism evidence="3 4">
    <name type="scientific">Cirrhinus mrigala</name>
    <name type="common">Mrigala</name>
    <dbReference type="NCBI Taxonomy" id="683832"/>
    <lineage>
        <taxon>Eukaryota</taxon>
        <taxon>Metazoa</taxon>
        <taxon>Chordata</taxon>
        <taxon>Craniata</taxon>
        <taxon>Vertebrata</taxon>
        <taxon>Euteleostomi</taxon>
        <taxon>Actinopterygii</taxon>
        <taxon>Neopterygii</taxon>
        <taxon>Teleostei</taxon>
        <taxon>Ostariophysi</taxon>
        <taxon>Cypriniformes</taxon>
        <taxon>Cyprinidae</taxon>
        <taxon>Labeoninae</taxon>
        <taxon>Labeonini</taxon>
        <taxon>Cirrhinus</taxon>
    </lineage>
</organism>
<evidence type="ECO:0000259" key="2">
    <source>
        <dbReference type="Pfam" id="PF01494"/>
    </source>
</evidence>
<feature type="non-terminal residue" evidence="3">
    <location>
        <position position="118"/>
    </location>
</feature>
<dbReference type="InterPro" id="IPR040125">
    <property type="entry name" value="Squalene_monox"/>
</dbReference>
<dbReference type="SUPFAM" id="SSF51905">
    <property type="entry name" value="FAD/NAD(P)-binding domain"/>
    <property type="match status" value="1"/>
</dbReference>
<keyword evidence="1" id="KW-0256">Endoplasmic reticulum</keyword>
<keyword evidence="4" id="KW-1185">Reference proteome</keyword>
<dbReference type="GO" id="GO:0050660">
    <property type="term" value="F:flavin adenine dinucleotide binding"/>
    <property type="evidence" value="ECO:0007669"/>
    <property type="project" value="UniProtKB-UniRule"/>
</dbReference>
<keyword evidence="1" id="KW-0274">FAD</keyword>
<dbReference type="EC" id="1.14.14.17" evidence="1"/>
<keyword evidence="1" id="KW-0472">Membrane</keyword>
<dbReference type="AlphaFoldDB" id="A0ABD0PCT9"/>
<evidence type="ECO:0000313" key="4">
    <source>
        <dbReference type="Proteomes" id="UP001529510"/>
    </source>
</evidence>
<keyword evidence="1" id="KW-0560">Oxidoreductase</keyword>
<feature type="domain" description="FAD-binding" evidence="2">
    <location>
        <begin position="3"/>
        <end position="82"/>
    </location>
</feature>
<gene>
    <name evidence="3" type="ORF">M9458_031757</name>
</gene>
<dbReference type="PANTHER" id="PTHR10835">
    <property type="entry name" value="SQUALENE MONOOXYGENASE"/>
    <property type="match status" value="1"/>
</dbReference>
<dbReference type="GO" id="GO:0005789">
    <property type="term" value="C:endoplasmic reticulum membrane"/>
    <property type="evidence" value="ECO:0007669"/>
    <property type="project" value="UniProtKB-SubCell"/>
</dbReference>
<dbReference type="InterPro" id="IPR002938">
    <property type="entry name" value="FAD-bd"/>
</dbReference>
<proteinExistence type="inferred from homology"/>
<dbReference type="GO" id="GO:0016126">
    <property type="term" value="P:sterol biosynthetic process"/>
    <property type="evidence" value="ECO:0007669"/>
    <property type="project" value="UniProtKB-UniRule"/>
</dbReference>
<accession>A0ABD0PCT9</accession>
<sequence>DPEVIIVGAGVLGSAMAAVLARDGRRVTVVERDMKEPDRIVGELLQPGGCQALEELGLEGTVEGLDAHVVHGYVVHDLESRTEVEIPYPEQENSIRGGRAFHHGRFIMGLRRAALAEP</sequence>
<comment type="caution">
    <text evidence="3">The sequence shown here is derived from an EMBL/GenBank/DDBJ whole genome shotgun (WGS) entry which is preliminary data.</text>
</comment>
<dbReference type="GO" id="GO:0004506">
    <property type="term" value="F:squalene monooxygenase activity"/>
    <property type="evidence" value="ECO:0007669"/>
    <property type="project" value="UniProtKB-UniRule"/>
</dbReference>
<comment type="subcellular location">
    <subcellularLocation>
        <location evidence="1">Endoplasmic reticulum membrane</location>
        <topology evidence="1">Peripheral membrane protein</topology>
    </subcellularLocation>
</comment>
<dbReference type="Pfam" id="PF01494">
    <property type="entry name" value="FAD_binding_3"/>
    <property type="match status" value="1"/>
</dbReference>
<comment type="catalytic activity">
    <reaction evidence="1">
        <text>squalene + reduced [NADPH--hemoprotein reductase] + O2 = (S)-2,3-epoxysqualene + oxidized [NADPH--hemoprotein reductase] + H2O + H(+)</text>
        <dbReference type="Rhea" id="RHEA:25282"/>
        <dbReference type="Rhea" id="RHEA-COMP:11964"/>
        <dbReference type="Rhea" id="RHEA-COMP:11965"/>
        <dbReference type="ChEBI" id="CHEBI:15377"/>
        <dbReference type="ChEBI" id="CHEBI:15378"/>
        <dbReference type="ChEBI" id="CHEBI:15379"/>
        <dbReference type="ChEBI" id="CHEBI:15440"/>
        <dbReference type="ChEBI" id="CHEBI:15441"/>
        <dbReference type="ChEBI" id="CHEBI:57618"/>
        <dbReference type="ChEBI" id="CHEBI:58210"/>
        <dbReference type="EC" id="1.14.14.17"/>
    </reaction>
</comment>
<comment type="similarity">
    <text evidence="1">Belongs to the squalene monooxygenase family.</text>
</comment>
<dbReference type="EMBL" id="JAMKFB020000016">
    <property type="protein sequence ID" value="KAL0171446.1"/>
    <property type="molecule type" value="Genomic_DNA"/>
</dbReference>
<comment type="function">
    <text evidence="1">Catalyzes the stereospecific oxidation of squalene to (S)-2,3-epoxysqualene, and is considered to be a rate-limiting enzyme in steroid biosynthesis.</text>
</comment>
<feature type="non-terminal residue" evidence="3">
    <location>
        <position position="1"/>
    </location>
</feature>
<dbReference type="Proteomes" id="UP001529510">
    <property type="component" value="Unassembled WGS sequence"/>
</dbReference>
<evidence type="ECO:0000313" key="3">
    <source>
        <dbReference type="EMBL" id="KAL0171446.1"/>
    </source>
</evidence>
<reference evidence="3 4" key="1">
    <citation type="submission" date="2024-05" db="EMBL/GenBank/DDBJ databases">
        <title>Genome sequencing and assembly of Indian major carp, Cirrhinus mrigala (Hamilton, 1822).</title>
        <authorList>
            <person name="Mohindra V."/>
            <person name="Chowdhury L.M."/>
            <person name="Lal K."/>
            <person name="Jena J.K."/>
        </authorList>
    </citation>
    <scope>NUCLEOTIDE SEQUENCE [LARGE SCALE GENOMIC DNA]</scope>
    <source>
        <strain evidence="3">CM1030</strain>
        <tissue evidence="3">Blood</tissue>
    </source>
</reference>
<dbReference type="InterPro" id="IPR036188">
    <property type="entry name" value="FAD/NAD-bd_sf"/>
</dbReference>
<evidence type="ECO:0000256" key="1">
    <source>
        <dbReference type="RuleBase" id="RU367121"/>
    </source>
</evidence>